<dbReference type="EMBL" id="LXQA010029089">
    <property type="protein sequence ID" value="MCH95151.1"/>
    <property type="molecule type" value="Genomic_DNA"/>
</dbReference>
<comment type="caution">
    <text evidence="1">The sequence shown here is derived from an EMBL/GenBank/DDBJ whole genome shotgun (WGS) entry which is preliminary data.</text>
</comment>
<organism evidence="1 2">
    <name type="scientific">Trifolium medium</name>
    <dbReference type="NCBI Taxonomy" id="97028"/>
    <lineage>
        <taxon>Eukaryota</taxon>
        <taxon>Viridiplantae</taxon>
        <taxon>Streptophyta</taxon>
        <taxon>Embryophyta</taxon>
        <taxon>Tracheophyta</taxon>
        <taxon>Spermatophyta</taxon>
        <taxon>Magnoliopsida</taxon>
        <taxon>eudicotyledons</taxon>
        <taxon>Gunneridae</taxon>
        <taxon>Pentapetalae</taxon>
        <taxon>rosids</taxon>
        <taxon>fabids</taxon>
        <taxon>Fabales</taxon>
        <taxon>Fabaceae</taxon>
        <taxon>Papilionoideae</taxon>
        <taxon>50 kb inversion clade</taxon>
        <taxon>NPAAA clade</taxon>
        <taxon>Hologalegina</taxon>
        <taxon>IRL clade</taxon>
        <taxon>Trifolieae</taxon>
        <taxon>Trifolium</taxon>
    </lineage>
</organism>
<proteinExistence type="predicted"/>
<evidence type="ECO:0000313" key="1">
    <source>
        <dbReference type="EMBL" id="MCH95151.1"/>
    </source>
</evidence>
<keyword evidence="2" id="KW-1185">Reference proteome</keyword>
<evidence type="ECO:0000313" key="2">
    <source>
        <dbReference type="Proteomes" id="UP000265520"/>
    </source>
</evidence>
<accession>A0A392N5Y0</accession>
<reference evidence="1 2" key="1">
    <citation type="journal article" date="2018" name="Front. Plant Sci.">
        <title>Red Clover (Trifolium pratense) and Zigzag Clover (T. medium) - A Picture of Genomic Similarities and Differences.</title>
        <authorList>
            <person name="Dluhosova J."/>
            <person name="Istvanek J."/>
            <person name="Nedelnik J."/>
            <person name="Repkova J."/>
        </authorList>
    </citation>
    <scope>NUCLEOTIDE SEQUENCE [LARGE SCALE GENOMIC DNA]</scope>
    <source>
        <strain evidence="2">cv. 10/8</strain>
        <tissue evidence="1">Leaf</tissue>
    </source>
</reference>
<dbReference type="AlphaFoldDB" id="A0A392N5Y0"/>
<dbReference type="Proteomes" id="UP000265520">
    <property type="component" value="Unassembled WGS sequence"/>
</dbReference>
<sequence length="59" mass="6478">MYRWTAGHNNAALTAEGRSTTMSMSCATVEVEMKEGIWYGGGVTELGRRSGLLRLWNLG</sequence>
<name>A0A392N5Y0_9FABA</name>
<protein>
    <submittedName>
        <fullName evidence="1">Uncharacterized protein</fullName>
    </submittedName>
</protein>